<name>A0ABW0RL10_9GAMM</name>
<reference evidence="2" key="1">
    <citation type="journal article" date="2019" name="Int. J. Syst. Evol. Microbiol.">
        <title>The Global Catalogue of Microorganisms (GCM) 10K type strain sequencing project: providing services to taxonomists for standard genome sequencing and annotation.</title>
        <authorList>
            <consortium name="The Broad Institute Genomics Platform"/>
            <consortium name="The Broad Institute Genome Sequencing Center for Infectious Disease"/>
            <person name="Wu L."/>
            <person name="Ma J."/>
        </authorList>
    </citation>
    <scope>NUCLEOTIDE SEQUENCE [LARGE SCALE GENOMIC DNA]</scope>
    <source>
        <strain evidence="2">CGMCC 4.1799</strain>
    </source>
</reference>
<evidence type="ECO:0000313" key="2">
    <source>
        <dbReference type="Proteomes" id="UP001596055"/>
    </source>
</evidence>
<dbReference type="Proteomes" id="UP001596055">
    <property type="component" value="Unassembled WGS sequence"/>
</dbReference>
<comment type="caution">
    <text evidence="1">The sequence shown here is derived from an EMBL/GenBank/DDBJ whole genome shotgun (WGS) entry which is preliminary data.</text>
</comment>
<accession>A0ABW0RL10</accession>
<evidence type="ECO:0000313" key="1">
    <source>
        <dbReference type="EMBL" id="MFC5544265.1"/>
    </source>
</evidence>
<sequence length="92" mass="10042">MRNEQAAADAALQSAEAFDKSNKLLQKYTGTSADDCRIMMELNAERFPGTTLGEIALILFAMNHQGIEKKAHRQALAKAGRNALNRLAELPA</sequence>
<dbReference type="EMBL" id="JBHSNL010000001">
    <property type="protein sequence ID" value="MFC5544265.1"/>
    <property type="molecule type" value="Genomic_DNA"/>
</dbReference>
<protein>
    <submittedName>
        <fullName evidence="1">Uncharacterized protein</fullName>
    </submittedName>
</protein>
<organism evidence="1 2">
    <name type="scientific">Marinobacter koreensis</name>
    <dbReference type="NCBI Taxonomy" id="335974"/>
    <lineage>
        <taxon>Bacteria</taxon>
        <taxon>Pseudomonadati</taxon>
        <taxon>Pseudomonadota</taxon>
        <taxon>Gammaproteobacteria</taxon>
        <taxon>Pseudomonadales</taxon>
        <taxon>Marinobacteraceae</taxon>
        <taxon>Marinobacter</taxon>
    </lineage>
</organism>
<keyword evidence="2" id="KW-1185">Reference proteome</keyword>
<proteinExistence type="predicted"/>
<gene>
    <name evidence="1" type="ORF">ACFPQA_04335</name>
</gene>
<dbReference type="RefSeq" id="WP_248154915.1">
    <property type="nucleotide sequence ID" value="NZ_JAKZAJ010000001.1"/>
</dbReference>